<proteinExistence type="predicted"/>
<evidence type="ECO:0000313" key="2">
    <source>
        <dbReference type="EMBL" id="MCY1720937.1"/>
    </source>
</evidence>
<reference evidence="2" key="1">
    <citation type="submission" date="2022-11" db="EMBL/GenBank/DDBJ databases">
        <title>Marilongibacter aestuarii gen. nov., sp. nov., isolated from tidal flat sediment.</title>
        <authorList>
            <person name="Jiayan W."/>
        </authorList>
    </citation>
    <scope>NUCLEOTIDE SEQUENCE</scope>
    <source>
        <strain evidence="2">Z1-6</strain>
    </source>
</reference>
<gene>
    <name evidence="2" type="ORF">OU798_11335</name>
</gene>
<dbReference type="Pfam" id="PF09413">
    <property type="entry name" value="DUF2007"/>
    <property type="match status" value="1"/>
</dbReference>
<evidence type="ECO:0000259" key="1">
    <source>
        <dbReference type="Pfam" id="PF09413"/>
    </source>
</evidence>
<dbReference type="Proteomes" id="UP001145087">
    <property type="component" value="Unassembled WGS sequence"/>
</dbReference>
<dbReference type="EMBL" id="JAPOHD010000024">
    <property type="protein sequence ID" value="MCY1720937.1"/>
    <property type="molecule type" value="Genomic_DNA"/>
</dbReference>
<dbReference type="InterPro" id="IPR018551">
    <property type="entry name" value="DUF2007"/>
</dbReference>
<feature type="domain" description="DUF2007" evidence="1">
    <location>
        <begin position="10"/>
        <end position="73"/>
    </location>
</feature>
<evidence type="ECO:0000313" key="3">
    <source>
        <dbReference type="Proteomes" id="UP001145087"/>
    </source>
</evidence>
<dbReference type="AlphaFoldDB" id="A0A9X3F6Z0"/>
<accession>A0A9X3F6Z0</accession>
<comment type="caution">
    <text evidence="2">The sequence shown here is derived from an EMBL/GenBank/DDBJ whole genome shotgun (WGS) entry which is preliminary data.</text>
</comment>
<protein>
    <submittedName>
        <fullName evidence="2">DUF2007 domain-containing protein</fullName>
    </submittedName>
</protein>
<sequence length="76" mass="8211">MAGNDELVKLYTGGDVIITRIKLELEAQGIKSLIKDGFKQGIEAGFGGGVPSAIDIFVTEKNFEKARKLVKAITEE</sequence>
<keyword evidence="3" id="KW-1185">Reference proteome</keyword>
<organism evidence="2 3">
    <name type="scientific">Draconibacterium aestuarii</name>
    <dbReference type="NCBI Taxonomy" id="2998507"/>
    <lineage>
        <taxon>Bacteria</taxon>
        <taxon>Pseudomonadati</taxon>
        <taxon>Bacteroidota</taxon>
        <taxon>Bacteroidia</taxon>
        <taxon>Marinilabiliales</taxon>
        <taxon>Prolixibacteraceae</taxon>
        <taxon>Draconibacterium</taxon>
    </lineage>
</organism>
<dbReference type="RefSeq" id="WP_343333271.1">
    <property type="nucleotide sequence ID" value="NZ_JAPOHD010000024.1"/>
</dbReference>
<name>A0A9X3F6Z0_9BACT</name>